<organism evidence="2 3">
    <name type="scientific">Robiginitalea aurantiaca</name>
    <dbReference type="NCBI Taxonomy" id="3056915"/>
    <lineage>
        <taxon>Bacteria</taxon>
        <taxon>Pseudomonadati</taxon>
        <taxon>Bacteroidota</taxon>
        <taxon>Flavobacteriia</taxon>
        <taxon>Flavobacteriales</taxon>
        <taxon>Flavobacteriaceae</taxon>
        <taxon>Robiginitalea</taxon>
    </lineage>
</organism>
<protein>
    <submittedName>
        <fullName evidence="2">PD-(D/E)XK nuclease family protein</fullName>
    </submittedName>
</protein>
<accession>A0ABT7WBF3</accession>
<reference evidence="2" key="1">
    <citation type="submission" date="2023-06" db="EMBL/GenBank/DDBJ databases">
        <title>Robiginitalea aurantiacus sp. nov. and Algoriphagus sediminis sp. nov., isolated from coastal sediment.</title>
        <authorList>
            <person name="Zhou Z.Y."/>
            <person name="An J."/>
            <person name="Jia Y.W."/>
            <person name="Du Z.J."/>
        </authorList>
    </citation>
    <scope>NUCLEOTIDE SEQUENCE</scope>
    <source>
        <strain evidence="2">M39</strain>
    </source>
</reference>
<comment type="caution">
    <text evidence="2">The sequence shown here is derived from an EMBL/GenBank/DDBJ whole genome shotgun (WGS) entry which is preliminary data.</text>
</comment>
<dbReference type="Pfam" id="PF12705">
    <property type="entry name" value="PDDEXK_1"/>
    <property type="match status" value="1"/>
</dbReference>
<dbReference type="Gene3D" id="3.90.320.10">
    <property type="match status" value="1"/>
</dbReference>
<evidence type="ECO:0000313" key="2">
    <source>
        <dbReference type="EMBL" id="MDM9630242.1"/>
    </source>
</evidence>
<evidence type="ECO:0000313" key="3">
    <source>
        <dbReference type="Proteomes" id="UP001174839"/>
    </source>
</evidence>
<dbReference type="InterPro" id="IPR011604">
    <property type="entry name" value="PDDEXK-like_dom_sf"/>
</dbReference>
<dbReference type="Proteomes" id="UP001174839">
    <property type="component" value="Unassembled WGS sequence"/>
</dbReference>
<dbReference type="InterPro" id="IPR038726">
    <property type="entry name" value="PDDEXK_AddAB-type"/>
</dbReference>
<dbReference type="RefSeq" id="WP_289723601.1">
    <property type="nucleotide sequence ID" value="NZ_JAUDUY010000001.1"/>
</dbReference>
<evidence type="ECO:0000259" key="1">
    <source>
        <dbReference type="Pfam" id="PF12705"/>
    </source>
</evidence>
<dbReference type="EMBL" id="JAUDUY010000001">
    <property type="protein sequence ID" value="MDM9630242.1"/>
    <property type="molecule type" value="Genomic_DNA"/>
</dbReference>
<name>A0ABT7WBF3_9FLAO</name>
<gene>
    <name evidence="2" type="ORF">QU605_02090</name>
</gene>
<keyword evidence="3" id="KW-1185">Reference proteome</keyword>
<feature type="domain" description="PD-(D/E)XK endonuclease-like" evidence="1">
    <location>
        <begin position="20"/>
        <end position="239"/>
    </location>
</feature>
<proteinExistence type="predicted"/>
<sequence length="246" mass="28961">MSLKPYQGKYIIGNERPYKISRSKIENFIKCPRCFYLDRRLKIGQPSGPPFTINSAVDNLLKNEFDRYRAIQEPHPYMIRLGLNAVPFQHEKLDDWRENFKGVSYIDMNHNFHLHGAVDDIWQDTKTGELIVVEYKATSKSAEITLDADWQFSYKRQIEIYQFLLRQNGFEVSNTSYFVYCNGIRDKSAFDECMEFQVSLIPYVGDDSWLQDALSNIYDTLNQDKIPGYTEECAYCEYQRKLDTLI</sequence>